<reference evidence="1" key="1">
    <citation type="submission" date="2017-06" db="EMBL/GenBank/DDBJ databases">
        <title>Complete Chloroplast Genome Sequence of Chenopodium album.</title>
        <authorList>
            <person name="Jashmi R.K."/>
            <person name="Thongam B."/>
        </authorList>
    </citation>
    <scope>NUCLEOTIDE SEQUENCE</scope>
    <source>
        <tissue evidence="1">Leaf</tissue>
    </source>
</reference>
<proteinExistence type="predicted"/>
<dbReference type="AlphaFoldDB" id="A0A291S7W4"/>
<organism evidence="1">
    <name type="scientific">Chenopodium album</name>
    <name type="common">Fat hen</name>
    <dbReference type="NCBI Taxonomy" id="3559"/>
    <lineage>
        <taxon>Eukaryota</taxon>
        <taxon>Viridiplantae</taxon>
        <taxon>Streptophyta</taxon>
        <taxon>Embryophyta</taxon>
        <taxon>Tracheophyta</taxon>
        <taxon>Spermatophyta</taxon>
        <taxon>Magnoliopsida</taxon>
        <taxon>eudicotyledons</taxon>
        <taxon>Gunneridae</taxon>
        <taxon>Pentapetalae</taxon>
        <taxon>Caryophyllales</taxon>
        <taxon>Chenopodiaceae</taxon>
        <taxon>Chenopodioideae</taxon>
        <taxon>Atripliceae</taxon>
        <taxon>Chenopodium</taxon>
    </lineage>
</organism>
<protein>
    <submittedName>
        <fullName evidence="1">Photosystem II protein I</fullName>
    </submittedName>
</protein>
<dbReference type="EMBL" id="MF418659">
    <property type="protein sequence ID" value="ATL76528.1"/>
    <property type="molecule type" value="Genomic_DNA"/>
</dbReference>
<accession>A0A291S7W4</accession>
<keyword evidence="1" id="KW-0934">Plastid</keyword>
<name>A0A291S7W4_CHEAL</name>
<sequence>MWYKNRESILFKKKKSWRLCNAYSQTLCLHSSNILCFSLHFRIPIPRT</sequence>
<gene>
    <name evidence="1" type="primary">psbI</name>
</gene>
<evidence type="ECO:0000313" key="1">
    <source>
        <dbReference type="EMBL" id="ATL76528.1"/>
    </source>
</evidence>
<geneLocation type="plastid" evidence="1"/>